<dbReference type="SMART" id="SM00740">
    <property type="entry name" value="PASTA"/>
    <property type="match status" value="4"/>
</dbReference>
<gene>
    <name evidence="13" type="ORF">CGZ91_09880</name>
</gene>
<evidence type="ECO:0000256" key="9">
    <source>
        <dbReference type="SAM" id="MobiDB-lite"/>
    </source>
</evidence>
<feature type="transmembrane region" description="Helical" evidence="10">
    <location>
        <begin position="431"/>
        <end position="452"/>
    </location>
</feature>
<keyword evidence="14" id="KW-1185">Reference proteome</keyword>
<protein>
    <recommendedName>
        <fullName evidence="1">non-specific serine/threonine protein kinase</fullName>
        <ecNumber evidence="1">2.7.11.1</ecNumber>
    </recommendedName>
</protein>
<keyword evidence="5 13" id="KW-0418">Kinase</keyword>
<keyword evidence="10" id="KW-1133">Transmembrane helix</keyword>
<dbReference type="Gene3D" id="3.30.200.20">
    <property type="entry name" value="Phosphorylase Kinase, domain 1"/>
    <property type="match status" value="1"/>
</dbReference>
<evidence type="ECO:0000256" key="8">
    <source>
        <dbReference type="ARBA" id="ARBA00048679"/>
    </source>
</evidence>
<evidence type="ECO:0000256" key="10">
    <source>
        <dbReference type="SAM" id="Phobius"/>
    </source>
</evidence>
<dbReference type="Gene3D" id="3.30.10.20">
    <property type="match status" value="4"/>
</dbReference>
<evidence type="ECO:0000256" key="4">
    <source>
        <dbReference type="ARBA" id="ARBA00022741"/>
    </source>
</evidence>
<evidence type="ECO:0000256" key="1">
    <source>
        <dbReference type="ARBA" id="ARBA00012513"/>
    </source>
</evidence>
<dbReference type="EMBL" id="NMVJ01000008">
    <property type="protein sequence ID" value="OYN89811.1"/>
    <property type="molecule type" value="Genomic_DNA"/>
</dbReference>
<comment type="caution">
    <text evidence="13">The sequence shown here is derived from an EMBL/GenBank/DDBJ whole genome shotgun (WGS) entry which is preliminary data.</text>
</comment>
<dbReference type="GO" id="GO:0045717">
    <property type="term" value="P:negative regulation of fatty acid biosynthetic process"/>
    <property type="evidence" value="ECO:0007669"/>
    <property type="project" value="UniProtKB-ARBA"/>
</dbReference>
<dbReference type="PROSITE" id="PS51178">
    <property type="entry name" value="PASTA"/>
    <property type="match status" value="4"/>
</dbReference>
<dbReference type="InterPro" id="IPR011009">
    <property type="entry name" value="Kinase-like_dom_sf"/>
</dbReference>
<organism evidence="13 14">
    <name type="scientific">Parenemella sanctibonifatiensis</name>
    <dbReference type="NCBI Taxonomy" id="2016505"/>
    <lineage>
        <taxon>Bacteria</taxon>
        <taxon>Bacillati</taxon>
        <taxon>Actinomycetota</taxon>
        <taxon>Actinomycetes</taxon>
        <taxon>Propionibacteriales</taxon>
        <taxon>Propionibacteriaceae</taxon>
        <taxon>Parenemella</taxon>
    </lineage>
</organism>
<dbReference type="PANTHER" id="PTHR43289">
    <property type="entry name" value="MITOGEN-ACTIVATED PROTEIN KINASE KINASE KINASE 20-RELATED"/>
    <property type="match status" value="1"/>
</dbReference>
<evidence type="ECO:0000313" key="13">
    <source>
        <dbReference type="EMBL" id="OYN89811.1"/>
    </source>
</evidence>
<dbReference type="InterPro" id="IPR005543">
    <property type="entry name" value="PASTA_dom"/>
</dbReference>
<feature type="domain" description="PASTA" evidence="12">
    <location>
        <begin position="588"/>
        <end position="653"/>
    </location>
</feature>
<feature type="domain" description="Protein kinase" evidence="11">
    <location>
        <begin position="20"/>
        <end position="286"/>
    </location>
</feature>
<feature type="compositionally biased region" description="Basic and acidic residues" evidence="9">
    <location>
        <begin position="409"/>
        <end position="420"/>
    </location>
</feature>
<feature type="domain" description="PASTA" evidence="12">
    <location>
        <begin position="520"/>
        <end position="587"/>
    </location>
</feature>
<dbReference type="FunFam" id="1.10.510.10:FF:000021">
    <property type="entry name" value="Serine/threonine protein kinase"/>
    <property type="match status" value="1"/>
</dbReference>
<dbReference type="InterPro" id="IPR008271">
    <property type="entry name" value="Ser/Thr_kinase_AS"/>
</dbReference>
<dbReference type="PROSITE" id="PS50011">
    <property type="entry name" value="PROTEIN_KINASE_DOM"/>
    <property type="match status" value="1"/>
</dbReference>
<dbReference type="Pfam" id="PF03793">
    <property type="entry name" value="PASTA"/>
    <property type="match status" value="4"/>
</dbReference>
<feature type="domain" description="PASTA" evidence="12">
    <location>
        <begin position="457"/>
        <end position="519"/>
    </location>
</feature>
<evidence type="ECO:0000256" key="2">
    <source>
        <dbReference type="ARBA" id="ARBA00022527"/>
    </source>
</evidence>
<dbReference type="NCBIfam" id="NF033483">
    <property type="entry name" value="PknB_PASTA_kin"/>
    <property type="match status" value="1"/>
</dbReference>
<evidence type="ECO:0000313" key="14">
    <source>
        <dbReference type="Proteomes" id="UP000216300"/>
    </source>
</evidence>
<keyword evidence="3" id="KW-0808">Transferase</keyword>
<evidence type="ECO:0000256" key="6">
    <source>
        <dbReference type="ARBA" id="ARBA00022840"/>
    </source>
</evidence>
<dbReference type="SMART" id="SM00220">
    <property type="entry name" value="S_TKc"/>
    <property type="match status" value="1"/>
</dbReference>
<dbReference type="SUPFAM" id="SSF56112">
    <property type="entry name" value="Protein kinase-like (PK-like)"/>
    <property type="match status" value="1"/>
</dbReference>
<dbReference type="CDD" id="cd06577">
    <property type="entry name" value="PASTA_pknB"/>
    <property type="match status" value="4"/>
</dbReference>
<feature type="region of interest" description="Disordered" evidence="9">
    <location>
        <begin position="385"/>
        <end position="423"/>
    </location>
</feature>
<dbReference type="EC" id="2.7.11.1" evidence="1"/>
<feature type="domain" description="PASTA" evidence="12">
    <location>
        <begin position="654"/>
        <end position="717"/>
    </location>
</feature>
<evidence type="ECO:0000256" key="3">
    <source>
        <dbReference type="ARBA" id="ARBA00022679"/>
    </source>
</evidence>
<accession>A0A255EFS6</accession>
<keyword evidence="10" id="KW-0812">Transmembrane</keyword>
<dbReference type="FunFam" id="3.30.200.20:FF:000035">
    <property type="entry name" value="Serine/threonine protein kinase Stk1"/>
    <property type="match status" value="1"/>
</dbReference>
<comment type="catalytic activity">
    <reaction evidence="8">
        <text>L-seryl-[protein] + ATP = O-phospho-L-seryl-[protein] + ADP + H(+)</text>
        <dbReference type="Rhea" id="RHEA:17989"/>
        <dbReference type="Rhea" id="RHEA-COMP:9863"/>
        <dbReference type="Rhea" id="RHEA-COMP:11604"/>
        <dbReference type="ChEBI" id="CHEBI:15378"/>
        <dbReference type="ChEBI" id="CHEBI:29999"/>
        <dbReference type="ChEBI" id="CHEBI:30616"/>
        <dbReference type="ChEBI" id="CHEBI:83421"/>
        <dbReference type="ChEBI" id="CHEBI:456216"/>
        <dbReference type="EC" id="2.7.11.1"/>
    </reaction>
</comment>
<evidence type="ECO:0000256" key="7">
    <source>
        <dbReference type="ARBA" id="ARBA00047899"/>
    </source>
</evidence>
<dbReference type="Proteomes" id="UP000216300">
    <property type="component" value="Unassembled WGS sequence"/>
</dbReference>
<dbReference type="InterPro" id="IPR000719">
    <property type="entry name" value="Prot_kinase_dom"/>
</dbReference>
<proteinExistence type="predicted"/>
<sequence length="717" mass="77070">MSITSNVNDRLVGHVLEGRYRIDARIARGGMATVYRGTDMRLTRTVAIKVMHDGLGDDTDFARKFDREARAAARLSHPHVVSVFDQGIDNGRPFIVMEFVEGFTLRNLITAQAPMTPERALELIDPVVAALASAHEAGLVHRDVKPENVLISDRGQIKVADFGLAKALTGQTATATQGLLIGTVSYLPPELVVDGSASTRSDVYSAGVVLFEMLTGRKPHTGDTPIQVAYAHVHNDVPAPSTLVQASWRDSRRGIPPYLDALVQACTDRDVANRPPDGQVLLEKVRRCRRALSQGVMDDPDLTRSMATPVTPADEATEIVPRATANAHGAESTRPDRLEDHQNTVMTRWTTASTPVSPLDLEHSMDGVASLPPREDLPRTVLQPAVSSAARATRQRRSPSTPEQAARAPHWDAEWDEPRPTKRRRRPLRRLVAILLVLAVLGGAGYGGWFWLEGRWTTVPAMANQTETDAARTAEGAGVVVTFEQEYSETIPKGRVIRTDPAAGDRLLDGGSMTAYVSLGPERYPVPTVVGMGVDDAEAALTEGRLALGEVTERWDEQAPAGEVVEASIAPEELVKPGTPVDLVVSKGPEPIAIDDWSGKPAKDAQAELEGRGFSVKRSEQFSNSVPAGVVISQTPADGTGKRGDSIELVVSKGPELVTVPNVRSSGADEARKKLEDAGFKVQVSYVVNNGLGLVLRTDPDGGAKAPKGSTVTIFVV</sequence>
<dbReference type="CDD" id="cd14014">
    <property type="entry name" value="STKc_PknB_like"/>
    <property type="match status" value="1"/>
</dbReference>
<dbReference type="GO" id="GO:0005524">
    <property type="term" value="F:ATP binding"/>
    <property type="evidence" value="ECO:0007669"/>
    <property type="project" value="UniProtKB-KW"/>
</dbReference>
<comment type="catalytic activity">
    <reaction evidence="7">
        <text>L-threonyl-[protein] + ATP = O-phospho-L-threonyl-[protein] + ADP + H(+)</text>
        <dbReference type="Rhea" id="RHEA:46608"/>
        <dbReference type="Rhea" id="RHEA-COMP:11060"/>
        <dbReference type="Rhea" id="RHEA-COMP:11605"/>
        <dbReference type="ChEBI" id="CHEBI:15378"/>
        <dbReference type="ChEBI" id="CHEBI:30013"/>
        <dbReference type="ChEBI" id="CHEBI:30616"/>
        <dbReference type="ChEBI" id="CHEBI:61977"/>
        <dbReference type="ChEBI" id="CHEBI:456216"/>
        <dbReference type="EC" id="2.7.11.1"/>
    </reaction>
</comment>
<keyword evidence="6" id="KW-0067">ATP-binding</keyword>
<dbReference type="PANTHER" id="PTHR43289:SF34">
    <property type="entry name" value="SERINE_THREONINE-PROTEIN KINASE YBDM-RELATED"/>
    <property type="match status" value="1"/>
</dbReference>
<dbReference type="GO" id="GO:0004674">
    <property type="term" value="F:protein serine/threonine kinase activity"/>
    <property type="evidence" value="ECO:0007669"/>
    <property type="project" value="UniProtKB-KW"/>
</dbReference>
<keyword evidence="10" id="KW-0472">Membrane</keyword>
<evidence type="ECO:0000256" key="5">
    <source>
        <dbReference type="ARBA" id="ARBA00022777"/>
    </source>
</evidence>
<keyword evidence="4" id="KW-0547">Nucleotide-binding</keyword>
<dbReference type="AlphaFoldDB" id="A0A255EFS6"/>
<name>A0A255EFS6_9ACTN</name>
<dbReference type="Pfam" id="PF00069">
    <property type="entry name" value="Pkinase"/>
    <property type="match status" value="1"/>
</dbReference>
<dbReference type="PROSITE" id="PS00108">
    <property type="entry name" value="PROTEIN_KINASE_ST"/>
    <property type="match status" value="1"/>
</dbReference>
<keyword evidence="2 13" id="KW-0723">Serine/threonine-protein kinase</keyword>
<evidence type="ECO:0000259" key="11">
    <source>
        <dbReference type="PROSITE" id="PS50011"/>
    </source>
</evidence>
<evidence type="ECO:0000259" key="12">
    <source>
        <dbReference type="PROSITE" id="PS51178"/>
    </source>
</evidence>
<reference evidence="13 14" key="1">
    <citation type="submission" date="2017-07" db="EMBL/GenBank/DDBJ databases">
        <title>Draft whole genome sequences of clinical Proprionibacteriaceae strains.</title>
        <authorList>
            <person name="Bernier A.-M."/>
            <person name="Bernard K."/>
            <person name="Domingo M.-C."/>
        </authorList>
    </citation>
    <scope>NUCLEOTIDE SEQUENCE [LARGE SCALE GENOMIC DNA]</scope>
    <source>
        <strain evidence="13 14">NML 150081</strain>
    </source>
</reference>
<dbReference type="Gene3D" id="1.10.510.10">
    <property type="entry name" value="Transferase(Phosphotransferase) domain 1"/>
    <property type="match status" value="1"/>
</dbReference>